<comment type="cofactor">
    <cofactor evidence="8">
        <name>Mn(2+)</name>
        <dbReference type="ChEBI" id="CHEBI:29035"/>
    </cofactor>
    <text evidence="8">Binds 2 manganese ions per subunit.</text>
</comment>
<evidence type="ECO:0000256" key="7">
    <source>
        <dbReference type="ARBA" id="ARBA00049972"/>
    </source>
</evidence>
<sequence>MKVAVEKRIQLVNIACDELIVPLWKGEEISQVYPELDEAFGGSLSGLQQDKEVTGEAKEITVVHGMSNVAAKKLLIVGMGEPGKFDFVAARNAWGRAAKTVVGKGKGKTVVIDLPTTEHLSADRLAQAVTEAFGLAEYNYEGYRQKPKRESDPIATVQILSADADASLVQAGVARGSALVSGTNLARTLVNEPANYLTPRALKDAMVEVAERYGMTVEVMEKAKLEELGMGGVLSVAQGSELEPYVVAVKYQGRDTWDDVIGLIGKGVTFDTGGISIKPVAGMEDMKSDMGGAASMIGALEALGQIKPKVNVLAVVGTVENMPSGTAFRPGDVITTMSGKTVEIITTDAEGRLVLADCITYAKEQGVSCLVDAATLTGGIVVALGHFCSGAMTNDKVLLDELMKAADVAGERLWQLPTFDEYRSLNKSRFADLKNSGGRYGHGIIGGVFLQEFVGDTPWVHLDIAGTAYTASAGDMQPAGGTGAMTRTIVEFVSSRSK</sequence>
<dbReference type="EMBL" id="PXZO01000063">
    <property type="protein sequence ID" value="PSK04121.1"/>
    <property type="molecule type" value="Genomic_DNA"/>
</dbReference>
<reference evidence="11 12" key="1">
    <citation type="submission" date="2018-03" db="EMBL/GenBank/DDBJ databases">
        <title>Brevisbacillus phylogenomics.</title>
        <authorList>
            <person name="Dunlap C."/>
        </authorList>
    </citation>
    <scope>NUCLEOTIDE SEQUENCE [LARGE SCALE GENOMIC DNA]</scope>
    <source>
        <strain evidence="11 12">NRRL B-41110</strain>
    </source>
</reference>
<keyword evidence="4 8" id="KW-0031">Aminopeptidase</keyword>
<evidence type="ECO:0000256" key="5">
    <source>
        <dbReference type="ARBA" id="ARBA00022670"/>
    </source>
</evidence>
<evidence type="ECO:0000313" key="12">
    <source>
        <dbReference type="Proteomes" id="UP000241645"/>
    </source>
</evidence>
<comment type="similarity">
    <text evidence="3 8">Belongs to the peptidase M17 family.</text>
</comment>
<keyword evidence="5 8" id="KW-0645">Protease</keyword>
<comment type="catalytic activity">
    <reaction evidence="1 8">
        <text>Release of an N-terminal amino acid, Xaa-|-Yaa-, in which Xaa is preferably Leu, but may be other amino acids including Pro although not Arg or Lys, and Yaa may be Pro. Amino acid amides and methyl esters are also readily hydrolyzed, but rates on arylamides are exceedingly low.</text>
        <dbReference type="EC" id="3.4.11.1"/>
    </reaction>
</comment>
<dbReference type="PANTHER" id="PTHR11963">
    <property type="entry name" value="LEUCINE AMINOPEPTIDASE-RELATED"/>
    <property type="match status" value="1"/>
</dbReference>
<evidence type="ECO:0000256" key="8">
    <source>
        <dbReference type="HAMAP-Rule" id="MF_00181"/>
    </source>
</evidence>
<protein>
    <recommendedName>
        <fullName evidence="8">Probable cytosol aminopeptidase</fullName>
        <ecNumber evidence="8">3.4.11.1</ecNumber>
    </recommendedName>
    <alternativeName>
        <fullName evidence="8">Leucine aminopeptidase</fullName>
        <shortName evidence="8">LAP</shortName>
        <ecNumber evidence="8">3.4.11.10</ecNumber>
    </alternativeName>
    <alternativeName>
        <fullName evidence="8">Leucyl aminopeptidase</fullName>
    </alternativeName>
</protein>
<comment type="catalytic activity">
    <reaction evidence="2 8">
        <text>Release of an N-terminal amino acid, preferentially leucine, but not glutamic or aspartic acids.</text>
        <dbReference type="EC" id="3.4.11.10"/>
    </reaction>
</comment>
<dbReference type="InterPro" id="IPR011356">
    <property type="entry name" value="Leucine_aapep/pepB"/>
</dbReference>
<dbReference type="GO" id="GO:0004177">
    <property type="term" value="F:aminopeptidase activity"/>
    <property type="evidence" value="ECO:0007669"/>
    <property type="project" value="UniProtKB-KW"/>
</dbReference>
<feature type="binding site" evidence="8">
    <location>
        <position position="271"/>
    </location>
    <ligand>
        <name>Mn(2+)</name>
        <dbReference type="ChEBI" id="CHEBI:29035"/>
        <label>2</label>
    </ligand>
</feature>
<dbReference type="InterPro" id="IPR023042">
    <property type="entry name" value="Peptidase_M17_leu_NH2_pept"/>
</dbReference>
<feature type="binding site" evidence="8">
    <location>
        <position position="350"/>
    </location>
    <ligand>
        <name>Mn(2+)</name>
        <dbReference type="ChEBI" id="CHEBI:29035"/>
        <label>1</label>
    </ligand>
</feature>
<keyword evidence="12" id="KW-1185">Reference proteome</keyword>
<evidence type="ECO:0000259" key="10">
    <source>
        <dbReference type="Pfam" id="PF02789"/>
    </source>
</evidence>
<feature type="domain" description="Cytosol aminopeptidase" evidence="9">
    <location>
        <begin position="184"/>
        <end position="490"/>
    </location>
</feature>
<feature type="active site" evidence="8">
    <location>
        <position position="278"/>
    </location>
</feature>
<evidence type="ECO:0000256" key="3">
    <source>
        <dbReference type="ARBA" id="ARBA00009528"/>
    </source>
</evidence>
<accession>A0ABX5FHK9</accession>
<keyword evidence="6 8" id="KW-0378">Hydrolase</keyword>
<gene>
    <name evidence="8" type="primary">pepA</name>
    <name evidence="11" type="ORF">C7R92_27465</name>
</gene>
<dbReference type="RefSeq" id="WP_106836344.1">
    <property type="nucleotide sequence ID" value="NZ_JARMEW010000060.1"/>
</dbReference>
<keyword evidence="8" id="KW-0479">Metal-binding</keyword>
<comment type="caution">
    <text evidence="11">The sequence shown here is derived from an EMBL/GenBank/DDBJ whole genome shotgun (WGS) entry which is preliminary data.</text>
</comment>
<keyword evidence="8" id="KW-0963">Cytoplasm</keyword>
<evidence type="ECO:0000256" key="6">
    <source>
        <dbReference type="ARBA" id="ARBA00022801"/>
    </source>
</evidence>
<feature type="binding site" evidence="8">
    <location>
        <position position="266"/>
    </location>
    <ligand>
        <name>Mn(2+)</name>
        <dbReference type="ChEBI" id="CHEBI:29035"/>
        <label>2</label>
    </ligand>
</feature>
<dbReference type="HAMAP" id="MF_00181">
    <property type="entry name" value="Cytosol_peptidase_M17"/>
    <property type="match status" value="1"/>
</dbReference>
<dbReference type="SUPFAM" id="SSF53187">
    <property type="entry name" value="Zn-dependent exopeptidases"/>
    <property type="match status" value="1"/>
</dbReference>
<keyword evidence="8" id="KW-0464">Manganese</keyword>
<dbReference type="InterPro" id="IPR000819">
    <property type="entry name" value="Peptidase_M17_C"/>
</dbReference>
<dbReference type="NCBIfam" id="NF002083">
    <property type="entry name" value="PRK00913.3-5"/>
    <property type="match status" value="1"/>
</dbReference>
<dbReference type="Pfam" id="PF00883">
    <property type="entry name" value="Peptidase_M17"/>
    <property type="match status" value="1"/>
</dbReference>
<comment type="function">
    <text evidence="7 8">Presumably involved in the processing and regular turnover of intracellular proteins. Catalyzes the removal of unsubstituted N-terminal amino acids from various peptides.</text>
</comment>
<dbReference type="NCBIfam" id="NF002073">
    <property type="entry name" value="PRK00913.1-2"/>
    <property type="match status" value="1"/>
</dbReference>
<dbReference type="InterPro" id="IPR008283">
    <property type="entry name" value="Peptidase_M17_N"/>
</dbReference>
<evidence type="ECO:0000313" key="11">
    <source>
        <dbReference type="EMBL" id="PSK04121.1"/>
    </source>
</evidence>
<evidence type="ECO:0000259" key="9">
    <source>
        <dbReference type="Pfam" id="PF00883"/>
    </source>
</evidence>
<evidence type="ECO:0000256" key="2">
    <source>
        <dbReference type="ARBA" id="ARBA00000967"/>
    </source>
</evidence>
<proteinExistence type="inferred from homology"/>
<dbReference type="NCBIfam" id="NF002074">
    <property type="entry name" value="PRK00913.1-4"/>
    <property type="match status" value="1"/>
</dbReference>
<feature type="binding site" evidence="8">
    <location>
        <position position="271"/>
    </location>
    <ligand>
        <name>Mn(2+)</name>
        <dbReference type="ChEBI" id="CHEBI:29035"/>
        <label>1</label>
    </ligand>
</feature>
<dbReference type="Pfam" id="PF02789">
    <property type="entry name" value="Peptidase_M17_N"/>
    <property type="match status" value="1"/>
</dbReference>
<dbReference type="InterPro" id="IPR043472">
    <property type="entry name" value="Macro_dom-like"/>
</dbReference>
<dbReference type="Proteomes" id="UP000241645">
    <property type="component" value="Unassembled WGS sequence"/>
</dbReference>
<dbReference type="CDD" id="cd00433">
    <property type="entry name" value="Peptidase_M17"/>
    <property type="match status" value="1"/>
</dbReference>
<dbReference type="Gene3D" id="3.40.630.10">
    <property type="entry name" value="Zn peptidases"/>
    <property type="match status" value="1"/>
</dbReference>
<evidence type="ECO:0000256" key="4">
    <source>
        <dbReference type="ARBA" id="ARBA00022438"/>
    </source>
</evidence>
<dbReference type="SUPFAM" id="SSF52949">
    <property type="entry name" value="Macro domain-like"/>
    <property type="match status" value="1"/>
</dbReference>
<dbReference type="PRINTS" id="PR00481">
    <property type="entry name" value="LAMNOPPTDASE"/>
</dbReference>
<feature type="binding site" evidence="8">
    <location>
        <position position="348"/>
    </location>
    <ligand>
        <name>Mn(2+)</name>
        <dbReference type="ChEBI" id="CHEBI:29035"/>
        <label>1</label>
    </ligand>
</feature>
<evidence type="ECO:0000256" key="1">
    <source>
        <dbReference type="ARBA" id="ARBA00000135"/>
    </source>
</evidence>
<dbReference type="EC" id="3.4.11.10" evidence="8"/>
<organism evidence="11 12">
    <name type="scientific">Brevibacillus porteri</name>
    <dbReference type="NCBI Taxonomy" id="2126350"/>
    <lineage>
        <taxon>Bacteria</taxon>
        <taxon>Bacillati</taxon>
        <taxon>Bacillota</taxon>
        <taxon>Bacilli</taxon>
        <taxon>Bacillales</taxon>
        <taxon>Paenibacillaceae</taxon>
        <taxon>Brevibacillus</taxon>
    </lineage>
</organism>
<dbReference type="GeneID" id="95753821"/>
<dbReference type="Gene3D" id="3.40.220.10">
    <property type="entry name" value="Leucine Aminopeptidase, subunit E, domain 1"/>
    <property type="match status" value="1"/>
</dbReference>
<comment type="subcellular location">
    <subcellularLocation>
        <location evidence="8">Cytoplasm</location>
    </subcellularLocation>
</comment>
<dbReference type="PANTHER" id="PTHR11963:SF23">
    <property type="entry name" value="CYTOSOL AMINOPEPTIDASE"/>
    <property type="match status" value="1"/>
</dbReference>
<feature type="binding site" evidence="8">
    <location>
        <position position="289"/>
    </location>
    <ligand>
        <name>Mn(2+)</name>
        <dbReference type="ChEBI" id="CHEBI:29035"/>
        <label>2</label>
    </ligand>
</feature>
<feature type="domain" description="Peptidase M17 leucyl aminopeptidase N-terminal" evidence="10">
    <location>
        <begin position="20"/>
        <end position="147"/>
    </location>
</feature>
<dbReference type="EC" id="3.4.11.1" evidence="8"/>
<name>A0ABX5FHK9_9BACL</name>
<feature type="binding site" evidence="8">
    <location>
        <position position="350"/>
    </location>
    <ligand>
        <name>Mn(2+)</name>
        <dbReference type="ChEBI" id="CHEBI:29035"/>
        <label>2</label>
    </ligand>
</feature>
<feature type="active site" evidence="8">
    <location>
        <position position="352"/>
    </location>
</feature>